<dbReference type="Proteomes" id="UP000462501">
    <property type="component" value="Unassembled WGS sequence"/>
</dbReference>
<name>A0A174TPQ8_9FIRM</name>
<gene>
    <name evidence="3" type="primary">abrB_2</name>
    <name evidence="5" type="ORF">DXC40_12800</name>
    <name evidence="3" type="ORF">ERS852551_03199</name>
    <name evidence="4" type="ORF">FMM72_13980</name>
</gene>
<dbReference type="InterPro" id="IPR052731">
    <property type="entry name" value="B_subtilis_Trans_State_Reg"/>
</dbReference>
<evidence type="ECO:0000313" key="5">
    <source>
        <dbReference type="EMBL" id="RGE66649.1"/>
    </source>
</evidence>
<dbReference type="SMART" id="SM00966">
    <property type="entry name" value="SpoVT_AbrB"/>
    <property type="match status" value="1"/>
</dbReference>
<dbReference type="PROSITE" id="PS51740">
    <property type="entry name" value="SPOVT_ABRB"/>
    <property type="match status" value="1"/>
</dbReference>
<dbReference type="EMBL" id="QVME01000007">
    <property type="protein sequence ID" value="RGE66649.1"/>
    <property type="molecule type" value="Genomic_DNA"/>
</dbReference>
<dbReference type="InterPro" id="IPR037914">
    <property type="entry name" value="SpoVT-AbrB_sf"/>
</dbReference>
<dbReference type="GO" id="GO:0003677">
    <property type="term" value="F:DNA binding"/>
    <property type="evidence" value="ECO:0007669"/>
    <property type="project" value="UniProtKB-UniRule"/>
</dbReference>
<organism evidence="3 6">
    <name type="scientific">Anaerotruncus colihominis</name>
    <dbReference type="NCBI Taxonomy" id="169435"/>
    <lineage>
        <taxon>Bacteria</taxon>
        <taxon>Bacillati</taxon>
        <taxon>Bacillota</taxon>
        <taxon>Clostridia</taxon>
        <taxon>Eubacteriales</taxon>
        <taxon>Oscillospiraceae</taxon>
        <taxon>Anaerotruncus</taxon>
    </lineage>
</organism>
<keyword evidence="1 4" id="KW-0238">DNA-binding</keyword>
<evidence type="ECO:0000313" key="4">
    <source>
        <dbReference type="EMBL" id="NDO40320.1"/>
    </source>
</evidence>
<dbReference type="EMBL" id="VIQT01000020">
    <property type="protein sequence ID" value="NDO40320.1"/>
    <property type="molecule type" value="Genomic_DNA"/>
</dbReference>
<dbReference type="InterPro" id="IPR007159">
    <property type="entry name" value="SpoVT-AbrB_dom"/>
</dbReference>
<evidence type="ECO:0000313" key="8">
    <source>
        <dbReference type="Proteomes" id="UP000462501"/>
    </source>
</evidence>
<dbReference type="PANTHER" id="PTHR36432:SF1">
    <property type="entry name" value="STAGE V SPORULATION PROTEIN T"/>
    <property type="match status" value="1"/>
</dbReference>
<dbReference type="Proteomes" id="UP000095765">
    <property type="component" value="Unassembled WGS sequence"/>
</dbReference>
<reference evidence="3 6" key="1">
    <citation type="submission" date="2015-09" db="EMBL/GenBank/DDBJ databases">
        <authorList>
            <consortium name="Pathogen Informatics"/>
        </authorList>
    </citation>
    <scope>NUCLEOTIDE SEQUENCE [LARGE SCALE GENOMIC DNA]</scope>
    <source>
        <strain evidence="3 6">2789STDY5834939</strain>
    </source>
</reference>
<evidence type="ECO:0000259" key="2">
    <source>
        <dbReference type="PROSITE" id="PS51740"/>
    </source>
</evidence>
<reference evidence="5 7" key="2">
    <citation type="submission" date="2018-08" db="EMBL/GenBank/DDBJ databases">
        <title>A genome reference for cultivated species of the human gut microbiota.</title>
        <authorList>
            <person name="Zou Y."/>
            <person name="Xue W."/>
            <person name="Luo G."/>
        </authorList>
    </citation>
    <scope>NUCLEOTIDE SEQUENCE [LARGE SCALE GENOMIC DNA]</scope>
    <source>
        <strain evidence="5 7">TF05-12AC</strain>
    </source>
</reference>
<dbReference type="NCBIfam" id="TIGR01439">
    <property type="entry name" value="lp_hng_hel_AbrB"/>
    <property type="match status" value="1"/>
</dbReference>
<dbReference type="SUPFAM" id="SSF89447">
    <property type="entry name" value="AbrB/MazE/MraZ-like"/>
    <property type="match status" value="1"/>
</dbReference>
<evidence type="ECO:0000313" key="3">
    <source>
        <dbReference type="EMBL" id="CUQ12144.1"/>
    </source>
</evidence>
<reference evidence="4 8" key="3">
    <citation type="submission" date="2019-06" db="EMBL/GenBank/DDBJ databases">
        <title>Draft genome sequences of 15 bacterial species constituting the stable defined intestinal microbiota of the GM15 gnotobiotic mouse model.</title>
        <authorList>
            <person name="Elie C."/>
            <person name="Mathieu A."/>
            <person name="Saliou A."/>
            <person name="Darnaud M."/>
            <person name="Leulier F."/>
            <person name="Tamellini A."/>
        </authorList>
    </citation>
    <scope>NUCLEOTIDE SEQUENCE [LARGE SCALE GENOMIC DNA]</scope>
    <source>
        <strain evidence="4 8">JM4-15</strain>
    </source>
</reference>
<dbReference type="RefSeq" id="WP_040341999.1">
    <property type="nucleotide sequence ID" value="NZ_CABIWA010000020.1"/>
</dbReference>
<sequence>MKAVGIVRRIDHLGRLVIPKEFRRTLGINENDPMEILVTDDGILARPYKQGCICCGSTEDLVNFKDVSLCGNCIHAFAERS</sequence>
<dbReference type="Proteomes" id="UP000260828">
    <property type="component" value="Unassembled WGS sequence"/>
</dbReference>
<dbReference type="Gene3D" id="2.10.260.10">
    <property type="match status" value="1"/>
</dbReference>
<protein>
    <submittedName>
        <fullName evidence="4">AbrB/MazE/SpoVT family DNA-binding domain-containing protein</fullName>
    </submittedName>
    <submittedName>
        <fullName evidence="3">Transition state regulatory protein AbrB</fullName>
    </submittedName>
</protein>
<evidence type="ECO:0000256" key="1">
    <source>
        <dbReference type="PROSITE-ProRule" id="PRU01076"/>
    </source>
</evidence>
<accession>A0A174TPQ8</accession>
<dbReference type="EMBL" id="CZBE01000027">
    <property type="protein sequence ID" value="CUQ12144.1"/>
    <property type="molecule type" value="Genomic_DNA"/>
</dbReference>
<dbReference type="AlphaFoldDB" id="A0A174TPQ8"/>
<dbReference type="PANTHER" id="PTHR36432">
    <property type="match status" value="1"/>
</dbReference>
<feature type="domain" description="SpoVT-AbrB" evidence="2">
    <location>
        <begin position="5"/>
        <end position="50"/>
    </location>
</feature>
<evidence type="ECO:0000313" key="7">
    <source>
        <dbReference type="Proteomes" id="UP000260828"/>
    </source>
</evidence>
<proteinExistence type="predicted"/>
<evidence type="ECO:0000313" key="6">
    <source>
        <dbReference type="Proteomes" id="UP000095765"/>
    </source>
</evidence>
<dbReference type="Pfam" id="PF04014">
    <property type="entry name" value="MazE_antitoxin"/>
    <property type="match status" value="1"/>
</dbReference>
<dbReference type="OrthoDB" id="9782993at2"/>